<dbReference type="InterPro" id="IPR002509">
    <property type="entry name" value="NODB_dom"/>
</dbReference>
<dbReference type="InterPro" id="IPR003343">
    <property type="entry name" value="Big_2"/>
</dbReference>
<gene>
    <name evidence="5" type="ORF">H8S00_06215</name>
</gene>
<dbReference type="InterPro" id="IPR011330">
    <property type="entry name" value="Glyco_hydro/deAcase_b/a-brl"/>
</dbReference>
<dbReference type="PROSITE" id="PS51677">
    <property type="entry name" value="NODB"/>
    <property type="match status" value="1"/>
</dbReference>
<feature type="chain" id="PRO_5046775411" evidence="3">
    <location>
        <begin position="31"/>
        <end position="440"/>
    </location>
</feature>
<dbReference type="InterPro" id="IPR050248">
    <property type="entry name" value="Polysacc_deacetylase_ArnD"/>
</dbReference>
<dbReference type="Gene3D" id="3.20.20.370">
    <property type="entry name" value="Glycoside hydrolase/deacetylase"/>
    <property type="match status" value="1"/>
</dbReference>
<keyword evidence="1" id="KW-0479">Metal-binding</keyword>
<dbReference type="EMBL" id="JACOOZ010000003">
    <property type="protein sequence ID" value="MBC5667575.1"/>
    <property type="molecule type" value="Genomic_DNA"/>
</dbReference>
<dbReference type="Pfam" id="PF02368">
    <property type="entry name" value="Big_2"/>
    <property type="match status" value="2"/>
</dbReference>
<accession>A0ABR7F4A4</accession>
<sequence length="440" mass="48921">MKKKSNSRKIVISALAVVLVTALGFSIAFANSKPSHAVESSSTIETTASDVVETSTTPEINLIKKITLNHSSLTLTKGKKSVLKAKVTYDGDSFDTNEDYVWSSKNKSVATISKNGKVVAVKAGKTYIICSSQSGNVKVRCKITVRNPYNPVKTIKLDKDQMRLNKKDKRVLKPIITYGDKKKKKYAHEELIWRSSNNKVATVNKNGKVTGKSNGTAYIKATSKYTNKSVKCKVFVQNTKYIAITFDDGPGEYTNTLLDALEKYHSKATFFVLGNRAAAYSSQLKRENNLGMEIGSHTYSHKNLKAIPKKEVISEINNTKKAVKDVIGVEPSLLRPPYGNYNATVSKHAGVPMIYWSVDTEDWKYKNASYVKRTVLNFASDGQIVLLHDIHQTTVQGFIKALPSLRKQGYELVTVSELYAIKGKTLKKGVMYYGPYRDNN</sequence>
<dbReference type="InterPro" id="IPR008964">
    <property type="entry name" value="Invasin/intimin_cell_adhesion"/>
</dbReference>
<dbReference type="PANTHER" id="PTHR10587:SF133">
    <property type="entry name" value="CHITIN DEACETYLASE 1-RELATED"/>
    <property type="match status" value="1"/>
</dbReference>
<dbReference type="RefSeq" id="WP_118588463.1">
    <property type="nucleotide sequence ID" value="NZ_JACOOZ010000003.1"/>
</dbReference>
<keyword evidence="2" id="KW-0378">Hydrolase</keyword>
<dbReference type="SUPFAM" id="SSF49373">
    <property type="entry name" value="Invasin/intimin cell-adhesion fragments"/>
    <property type="match status" value="2"/>
</dbReference>
<dbReference type="Pfam" id="PF01522">
    <property type="entry name" value="Polysacc_deac_1"/>
    <property type="match status" value="1"/>
</dbReference>
<reference evidence="5 6" key="1">
    <citation type="submission" date="2020-08" db="EMBL/GenBank/DDBJ databases">
        <title>Genome public.</title>
        <authorList>
            <person name="Liu C."/>
            <person name="Sun Q."/>
        </authorList>
    </citation>
    <scope>NUCLEOTIDE SEQUENCE [LARGE SCALE GENOMIC DNA]</scope>
    <source>
        <strain evidence="5 6">BX4</strain>
    </source>
</reference>
<feature type="signal peptide" evidence="3">
    <location>
        <begin position="1"/>
        <end position="30"/>
    </location>
</feature>
<evidence type="ECO:0000313" key="6">
    <source>
        <dbReference type="Proteomes" id="UP000597877"/>
    </source>
</evidence>
<organism evidence="5 6">
    <name type="scientific">Eubacterium segne</name>
    <dbReference type="NCBI Taxonomy" id="2763045"/>
    <lineage>
        <taxon>Bacteria</taxon>
        <taxon>Bacillati</taxon>
        <taxon>Bacillota</taxon>
        <taxon>Clostridia</taxon>
        <taxon>Eubacteriales</taxon>
        <taxon>Eubacteriaceae</taxon>
        <taxon>Eubacterium</taxon>
    </lineage>
</organism>
<dbReference type="Proteomes" id="UP000597877">
    <property type="component" value="Unassembled WGS sequence"/>
</dbReference>
<dbReference type="SUPFAM" id="SSF88713">
    <property type="entry name" value="Glycoside hydrolase/deacetylase"/>
    <property type="match status" value="1"/>
</dbReference>
<protein>
    <submittedName>
        <fullName evidence="5">Polysaccharide deacetylase family protein</fullName>
    </submittedName>
</protein>
<dbReference type="SMART" id="SM00635">
    <property type="entry name" value="BID_2"/>
    <property type="match status" value="2"/>
</dbReference>
<evidence type="ECO:0000259" key="4">
    <source>
        <dbReference type="PROSITE" id="PS51677"/>
    </source>
</evidence>
<evidence type="ECO:0000256" key="2">
    <source>
        <dbReference type="ARBA" id="ARBA00022801"/>
    </source>
</evidence>
<evidence type="ECO:0000256" key="1">
    <source>
        <dbReference type="ARBA" id="ARBA00022723"/>
    </source>
</evidence>
<dbReference type="CDD" id="cd10954">
    <property type="entry name" value="CE4_CtAXE_like"/>
    <property type="match status" value="1"/>
</dbReference>
<name>A0ABR7F4A4_9FIRM</name>
<feature type="domain" description="NodB homology" evidence="4">
    <location>
        <begin position="240"/>
        <end position="413"/>
    </location>
</feature>
<keyword evidence="6" id="KW-1185">Reference proteome</keyword>
<evidence type="ECO:0000256" key="3">
    <source>
        <dbReference type="SAM" id="SignalP"/>
    </source>
</evidence>
<evidence type="ECO:0000313" key="5">
    <source>
        <dbReference type="EMBL" id="MBC5667575.1"/>
    </source>
</evidence>
<dbReference type="Gene3D" id="2.60.40.1080">
    <property type="match status" value="2"/>
</dbReference>
<proteinExistence type="predicted"/>
<comment type="caution">
    <text evidence="5">The sequence shown here is derived from an EMBL/GenBank/DDBJ whole genome shotgun (WGS) entry which is preliminary data.</text>
</comment>
<keyword evidence="3" id="KW-0732">Signal</keyword>
<dbReference type="PANTHER" id="PTHR10587">
    <property type="entry name" value="GLYCOSYL TRANSFERASE-RELATED"/>
    <property type="match status" value="1"/>
</dbReference>